<gene>
    <name evidence="1" type="ORF">B7O87_15340</name>
</gene>
<name>A0A1X4G320_9CYAN</name>
<evidence type="ECO:0000313" key="2">
    <source>
        <dbReference type="Proteomes" id="UP000192997"/>
    </source>
</evidence>
<dbReference type="RefSeq" id="WP_009343975.1">
    <property type="nucleotide sequence ID" value="NZ_NBYN01000074.1"/>
</dbReference>
<dbReference type="AlphaFoldDB" id="A0A1X4G320"/>
<accession>A0A1X4G320</accession>
<evidence type="ECO:0000313" key="1">
    <source>
        <dbReference type="EMBL" id="OSO87053.1"/>
    </source>
</evidence>
<dbReference type="Pfam" id="PF17914">
    <property type="entry name" value="HopA1"/>
    <property type="match status" value="1"/>
</dbReference>
<protein>
    <submittedName>
        <fullName evidence="1">Uncharacterized protein</fullName>
    </submittedName>
</protein>
<reference evidence="2" key="1">
    <citation type="submission" date="2017-04" db="EMBL/GenBank/DDBJ databases">
        <authorList>
            <person name="Abreu V.A."/>
            <person name="Popin R.V."/>
            <person name="Rigonato J."/>
            <person name="Andreote A.P."/>
            <person name="Schaker P.C."/>
            <person name="Hoff-Risseti C."/>
            <person name="Alvarenga D.O."/>
            <person name="Varani A.M."/>
            <person name="Fiore M.F."/>
        </authorList>
    </citation>
    <scope>NUCLEOTIDE SEQUENCE [LARGE SCALE GENOMIC DNA]</scope>
    <source>
        <strain evidence="2">CENA303</strain>
    </source>
</reference>
<comment type="caution">
    <text evidence="1">The sequence shown here is derived from an EMBL/GenBank/DDBJ whole genome shotgun (WGS) entry which is preliminary data.</text>
</comment>
<dbReference type="Proteomes" id="UP000192997">
    <property type="component" value="Unassembled WGS sequence"/>
</dbReference>
<proteinExistence type="predicted"/>
<organism evidence="1 2">
    <name type="scientific">Cylindrospermopsis raciborskii CENA303</name>
    <dbReference type="NCBI Taxonomy" id="1170769"/>
    <lineage>
        <taxon>Bacteria</taxon>
        <taxon>Bacillati</taxon>
        <taxon>Cyanobacteriota</taxon>
        <taxon>Cyanophyceae</taxon>
        <taxon>Nostocales</taxon>
        <taxon>Aphanizomenonaceae</taxon>
        <taxon>Cylindrospermopsis</taxon>
    </lineage>
</organism>
<dbReference type="EMBL" id="NBYN01000074">
    <property type="protein sequence ID" value="OSO87053.1"/>
    <property type="molecule type" value="Genomic_DNA"/>
</dbReference>
<dbReference type="InterPro" id="IPR040871">
    <property type="entry name" value="HopA1"/>
</dbReference>
<sequence length="365" mass="42032">MQLLNSRKFQLTQLPEQLQDSLQDMVSHIQIESYYSIKHTRYKHSTMPDSVISQFQKLPLQIQQQHLKFQLRNFIYSNYYNVNTNNKSSTDENVNSSKLNKQLENNSLFGVDLEFYDRLHNGNKGKGYWSPNWEIVKEETDGTLAVYKNGLTLHVDPNIHLSPTTQSLSAGKTISVKMPKNLVQNGFYMAVANAGTQNNLEITRIYFNIAAEGAPTVMESVTEYLNDLDISFSFKALYEPSDYQRYDSAVLYFNKSQHQTVWPVLQKIYAENELYFQQPVPMFTKILAPGLGCAEEPEQKFGDQESFGTHRCQIIANGLIEAWLAGNHTPEDRISAIFEQFALQNIQLQHPYLNPHSQDIYTPFF</sequence>